<dbReference type="PANTHER" id="PTHR34203">
    <property type="entry name" value="METHYLTRANSFERASE, FKBM FAMILY PROTEIN"/>
    <property type="match status" value="1"/>
</dbReference>
<dbReference type="InterPro" id="IPR006342">
    <property type="entry name" value="FkbM_mtfrase"/>
</dbReference>
<reference evidence="3" key="1">
    <citation type="journal article" date="2011" name="Proc. Natl. Acad. Sci. U.S.A.">
        <title>Genomic insights into the physiology and ecology of the marine filamentous cyanobacterium Lyngbya majuscula.</title>
        <authorList>
            <person name="Jones A.C."/>
            <person name="Monroe E.A."/>
            <person name="Podell S."/>
            <person name="Hess W.R."/>
            <person name="Klages S."/>
            <person name="Esquenazi E."/>
            <person name="Niessen S."/>
            <person name="Hoover H."/>
            <person name="Rothmann M."/>
            <person name="Lasken R.S."/>
            <person name="Yates J.R.III."/>
            <person name="Reinhardt R."/>
            <person name="Kube M."/>
            <person name="Burkart M.D."/>
            <person name="Allen E.E."/>
            <person name="Dorrestein P.C."/>
            <person name="Gerwick W.H."/>
            <person name="Gerwick L."/>
        </authorList>
    </citation>
    <scope>NUCLEOTIDE SEQUENCE [LARGE SCALE GENOMIC DNA]</scope>
    <source>
        <strain evidence="3">3L</strain>
    </source>
</reference>
<dbReference type="EMBL" id="GL890953">
    <property type="protein sequence ID" value="EGJ30485.1"/>
    <property type="molecule type" value="Genomic_DNA"/>
</dbReference>
<name>F4XY88_9CYAN</name>
<dbReference type="AlphaFoldDB" id="F4XY88"/>
<gene>
    <name evidence="2" type="ORF">LYNGBM3L_50440</name>
</gene>
<feature type="domain" description="Methyltransferase FkbM" evidence="1">
    <location>
        <begin position="71"/>
        <end position="213"/>
    </location>
</feature>
<dbReference type="GO" id="GO:0032259">
    <property type="term" value="P:methylation"/>
    <property type="evidence" value="ECO:0007669"/>
    <property type="project" value="UniProtKB-KW"/>
</dbReference>
<dbReference type="InterPro" id="IPR052514">
    <property type="entry name" value="SAM-dependent_MTase"/>
</dbReference>
<organism evidence="2 3">
    <name type="scientific">Moorena producens 3L</name>
    <dbReference type="NCBI Taxonomy" id="489825"/>
    <lineage>
        <taxon>Bacteria</taxon>
        <taxon>Bacillati</taxon>
        <taxon>Cyanobacteriota</taxon>
        <taxon>Cyanophyceae</taxon>
        <taxon>Coleofasciculales</taxon>
        <taxon>Coleofasciculaceae</taxon>
        <taxon>Moorena</taxon>
    </lineage>
</organism>
<evidence type="ECO:0000259" key="1">
    <source>
        <dbReference type="Pfam" id="PF05050"/>
    </source>
</evidence>
<accession>F4XY88</accession>
<dbReference type="Pfam" id="PF05050">
    <property type="entry name" value="Methyltransf_21"/>
    <property type="match status" value="1"/>
</dbReference>
<keyword evidence="2" id="KW-0489">Methyltransferase</keyword>
<dbReference type="HOGENOM" id="CLU_1014506_0_0_3"/>
<dbReference type="Proteomes" id="UP000003959">
    <property type="component" value="Unassembled WGS sequence"/>
</dbReference>
<dbReference type="Gene3D" id="3.40.50.150">
    <property type="entry name" value="Vaccinia Virus protein VP39"/>
    <property type="match status" value="1"/>
</dbReference>
<dbReference type="eggNOG" id="COG4123">
    <property type="taxonomic scope" value="Bacteria"/>
</dbReference>
<evidence type="ECO:0000313" key="2">
    <source>
        <dbReference type="EMBL" id="EGJ30485.1"/>
    </source>
</evidence>
<dbReference type="SUPFAM" id="SSF53335">
    <property type="entry name" value="S-adenosyl-L-methionine-dependent methyltransferases"/>
    <property type="match status" value="1"/>
</dbReference>
<protein>
    <submittedName>
        <fullName evidence="2">Methyltransferase, FkbM family</fullName>
    </submittedName>
</protein>
<proteinExistence type="predicted"/>
<evidence type="ECO:0000313" key="3">
    <source>
        <dbReference type="Proteomes" id="UP000003959"/>
    </source>
</evidence>
<sequence>MGHHRADMIRWFIDQIDSFGKKGFVNFQFYQNSKLTQFSMRQGNEADYLMVGEIVRGGYCLPSFEPKTIVDGGANIGAFAIQAFNYFPKAKLICYEPDDHNFKQLHANLSLNSCEANVHKLGLWSKNITLYYHSQSSQTGYIDEQPPGIPISCILPEIGSECWLKLDVEGAEYEVIPALFKASQFPDWISMEIHEFDTKGQSLLLLLKEHGYTIQGGEDPEVSCTVISAYKS</sequence>
<dbReference type="NCBIfam" id="TIGR01444">
    <property type="entry name" value="fkbM_fam"/>
    <property type="match status" value="1"/>
</dbReference>
<keyword evidence="3" id="KW-1185">Reference proteome</keyword>
<keyword evidence="2" id="KW-0808">Transferase</keyword>
<dbReference type="GO" id="GO:0008168">
    <property type="term" value="F:methyltransferase activity"/>
    <property type="evidence" value="ECO:0007669"/>
    <property type="project" value="UniProtKB-KW"/>
</dbReference>
<dbReference type="PANTHER" id="PTHR34203:SF15">
    <property type="entry name" value="SLL1173 PROTEIN"/>
    <property type="match status" value="1"/>
</dbReference>
<dbReference type="InterPro" id="IPR029063">
    <property type="entry name" value="SAM-dependent_MTases_sf"/>
</dbReference>